<protein>
    <submittedName>
        <fullName evidence="1">Uncharacterized protein</fullName>
    </submittedName>
</protein>
<sequence>MTIEWKTNRDGVFRQYVLGRGGERSGEPNVDIVYPDGSTRTRVFADEAFAHDEATRVFTYYTEHDCPPPEYVLRDLELELGPDGKGVSK</sequence>
<organism evidence="1 2">
    <name type="scientific">Leucobacter albus</name>
    <dbReference type="NCBI Taxonomy" id="272210"/>
    <lineage>
        <taxon>Bacteria</taxon>
        <taxon>Bacillati</taxon>
        <taxon>Actinomycetota</taxon>
        <taxon>Actinomycetes</taxon>
        <taxon>Micrococcales</taxon>
        <taxon>Microbacteriaceae</taxon>
        <taxon>Leucobacter</taxon>
    </lineage>
</organism>
<reference evidence="2" key="1">
    <citation type="journal article" date="2019" name="Int. J. Syst. Evol. Microbiol.">
        <title>The Global Catalogue of Microorganisms (GCM) 10K type strain sequencing project: providing services to taxonomists for standard genome sequencing and annotation.</title>
        <authorList>
            <consortium name="The Broad Institute Genomics Platform"/>
            <consortium name="The Broad Institute Genome Sequencing Center for Infectious Disease"/>
            <person name="Wu L."/>
            <person name="Ma J."/>
        </authorList>
    </citation>
    <scope>NUCLEOTIDE SEQUENCE [LARGE SCALE GENOMIC DNA]</scope>
    <source>
        <strain evidence="2">CCUG 50213</strain>
    </source>
</reference>
<gene>
    <name evidence="1" type="ORF">ACFQ3U_08085</name>
</gene>
<dbReference type="RefSeq" id="WP_343959979.1">
    <property type="nucleotide sequence ID" value="NZ_BAAAKZ010000004.1"/>
</dbReference>
<keyword evidence="2" id="KW-1185">Reference proteome</keyword>
<evidence type="ECO:0000313" key="1">
    <source>
        <dbReference type="EMBL" id="MFD1201849.1"/>
    </source>
</evidence>
<comment type="caution">
    <text evidence="1">The sequence shown here is derived from an EMBL/GenBank/DDBJ whole genome shotgun (WGS) entry which is preliminary data.</text>
</comment>
<dbReference type="Proteomes" id="UP001597181">
    <property type="component" value="Unassembled WGS sequence"/>
</dbReference>
<name>A0ABW3TNR0_9MICO</name>
<accession>A0ABW3TNR0</accession>
<proteinExistence type="predicted"/>
<evidence type="ECO:0000313" key="2">
    <source>
        <dbReference type="Proteomes" id="UP001597181"/>
    </source>
</evidence>
<dbReference type="EMBL" id="JBHTLY010000003">
    <property type="protein sequence ID" value="MFD1201849.1"/>
    <property type="molecule type" value="Genomic_DNA"/>
</dbReference>